<protein>
    <submittedName>
        <fullName evidence="1">Phage tail fiber protein</fullName>
    </submittedName>
</protein>
<evidence type="ECO:0000313" key="2">
    <source>
        <dbReference type="Proteomes" id="UP000078407"/>
    </source>
</evidence>
<sequence>MQNIKGFKPSRGTAKSLANFGEAMTTIQFLESEGGLDWYECQALFADDTIKIMYDQNGVIVSVVDAPVPERGNTYAVSMFFPLNMSVAEVESMPEGFKLGAFVFDGENITAIPAPVQHKKTYVEALREEVAELKAMISKK</sequence>
<evidence type="ECO:0000313" key="1">
    <source>
        <dbReference type="EMBL" id="OAT26730.1"/>
    </source>
</evidence>
<proteinExistence type="predicted"/>
<dbReference type="Proteomes" id="UP000078407">
    <property type="component" value="Unassembled WGS sequence"/>
</dbReference>
<dbReference type="RefSeq" id="WP_064545986.1">
    <property type="nucleotide sequence ID" value="NZ_LXEQ01000045.1"/>
</dbReference>
<comment type="caution">
    <text evidence="1">The sequence shown here is derived from an EMBL/GenBank/DDBJ whole genome shotgun (WGS) entry which is preliminary data.</text>
</comment>
<dbReference type="EMBL" id="LXEQ01000045">
    <property type="protein sequence ID" value="OAT26730.1"/>
    <property type="molecule type" value="Genomic_DNA"/>
</dbReference>
<keyword evidence="2" id="KW-1185">Reference proteome</keyword>
<gene>
    <name evidence="1" type="ORF">M976_02891</name>
</gene>
<reference evidence="1 2" key="1">
    <citation type="submission" date="2016-04" db="EMBL/GenBank/DDBJ databases">
        <title>ATOL: Assembling a taxonomically balanced genome-scale reconstruction of the evolutionary history of the Enterobacteriaceae.</title>
        <authorList>
            <person name="Plunkett G.III."/>
            <person name="Neeno-Eckwall E.C."/>
            <person name="Glasner J.D."/>
            <person name="Perna N.T."/>
        </authorList>
    </citation>
    <scope>NUCLEOTIDE SEQUENCE [LARGE SCALE GENOMIC DNA]</scope>
    <source>
        <strain evidence="1 2">ATCC 51602</strain>
    </source>
</reference>
<name>A0ABX2W732_9ENTR</name>
<organism evidence="1 2">
    <name type="scientific">Buttiauxella ferragutiae ATCC 51602</name>
    <dbReference type="NCBI Taxonomy" id="1354252"/>
    <lineage>
        <taxon>Bacteria</taxon>
        <taxon>Pseudomonadati</taxon>
        <taxon>Pseudomonadota</taxon>
        <taxon>Gammaproteobacteria</taxon>
        <taxon>Enterobacterales</taxon>
        <taxon>Enterobacteriaceae</taxon>
        <taxon>Buttiauxella</taxon>
    </lineage>
</organism>
<accession>A0ABX2W732</accession>